<name>A0ABS2E8U0_9FIRM</name>
<keyword evidence="3" id="KW-1185">Reference proteome</keyword>
<dbReference type="InterPro" id="IPR023995">
    <property type="entry name" value="HemZ"/>
</dbReference>
<dbReference type="SFLD" id="SFLDS00029">
    <property type="entry name" value="Radical_SAM"/>
    <property type="match status" value="1"/>
</dbReference>
<dbReference type="PROSITE" id="PS51918">
    <property type="entry name" value="RADICAL_SAM"/>
    <property type="match status" value="1"/>
</dbReference>
<dbReference type="SUPFAM" id="SSF102114">
    <property type="entry name" value="Radical SAM enzymes"/>
    <property type="match status" value="1"/>
</dbReference>
<sequence length="491" mass="54921">MIFLSCSNDMYTYNTYHLAKAFFPEEEMQQNVAENMEDVFRITFPDGRVFAVKTEDIPEGADRGGKKYAVDVALYKACREYTGRDLAWGILTGVRPTKIAMQKQEQGMDEASFVEWFHEDSFVSPEKAALAWKIAGREKRILERLDYRDGYSLYVGIPFCPSVCSYCSFSSGPIDYWRDSVEDYLKALMKELSWIGERAGEKGKKLNTIYIGGGTPTTLSEDQLERLLSHIDFCFPRGELLEYTVEAGRPDSITEGKLRVLEGHGITRISINPQTMQQKTLDLIGRRHTAGEIEDSFHMARSLGFDNINMDLIAGLPGETAADMADTLEKIRALGPDSLTVHSLAIKRAAKLGQEKSATGSIAALAGDPAVMARELSAMIEEAYGAAGRMGLFPYYLYRQKNIAGNFENVGFAKVDKAGIYNILIMEEKQSIIAAGAGSSTKILLDEPITVPGSRHGRKTTLVRAENVKNIREYITRIDEMINRKGEWLWR</sequence>
<evidence type="ECO:0000313" key="2">
    <source>
        <dbReference type="EMBL" id="MBM6738048.1"/>
    </source>
</evidence>
<dbReference type="InterPro" id="IPR058240">
    <property type="entry name" value="rSAM_sf"/>
</dbReference>
<dbReference type="CDD" id="cd01335">
    <property type="entry name" value="Radical_SAM"/>
    <property type="match status" value="1"/>
</dbReference>
<dbReference type="PANTHER" id="PTHR13932">
    <property type="entry name" value="COPROPORPHYRINIGEN III OXIDASE"/>
    <property type="match status" value="1"/>
</dbReference>
<dbReference type="Proteomes" id="UP000716906">
    <property type="component" value="Unassembled WGS sequence"/>
</dbReference>
<reference evidence="2 3" key="1">
    <citation type="journal article" date="2021" name="Sci. Rep.">
        <title>The distribution of antibiotic resistance genes in chicken gut microbiota commensals.</title>
        <authorList>
            <person name="Juricova H."/>
            <person name="Matiasovicova J."/>
            <person name="Kubasova T."/>
            <person name="Cejkova D."/>
            <person name="Rychlik I."/>
        </authorList>
    </citation>
    <scope>NUCLEOTIDE SEQUENCE [LARGE SCALE GENOMIC DNA]</scope>
    <source>
        <strain evidence="2 3">An773</strain>
    </source>
</reference>
<dbReference type="SFLD" id="SFLDF00310">
    <property type="entry name" value="oxygen-independent_coproporphy"/>
    <property type="match status" value="1"/>
</dbReference>
<dbReference type="SFLD" id="SFLDG01065">
    <property type="entry name" value="anaerobic_coproporphyrinogen-I"/>
    <property type="match status" value="1"/>
</dbReference>
<dbReference type="InterPro" id="IPR034505">
    <property type="entry name" value="Coproporphyrinogen-III_oxidase"/>
</dbReference>
<proteinExistence type="predicted"/>
<evidence type="ECO:0000259" key="1">
    <source>
        <dbReference type="PROSITE" id="PS51918"/>
    </source>
</evidence>
<dbReference type="InterPro" id="IPR007197">
    <property type="entry name" value="rSAM"/>
</dbReference>
<organism evidence="2 3">
    <name type="scientific">Faecalicatena fissicatena</name>
    <dbReference type="NCBI Taxonomy" id="290055"/>
    <lineage>
        <taxon>Bacteria</taxon>
        <taxon>Bacillati</taxon>
        <taxon>Bacillota</taxon>
        <taxon>Clostridia</taxon>
        <taxon>Lachnospirales</taxon>
        <taxon>Lachnospiraceae</taxon>
        <taxon>Faecalicatena</taxon>
    </lineage>
</organism>
<dbReference type="EMBL" id="JACLYY010000006">
    <property type="protein sequence ID" value="MBM6738048.1"/>
    <property type="molecule type" value="Genomic_DNA"/>
</dbReference>
<feature type="domain" description="Radical SAM core" evidence="1">
    <location>
        <begin position="145"/>
        <end position="386"/>
    </location>
</feature>
<evidence type="ECO:0000313" key="3">
    <source>
        <dbReference type="Proteomes" id="UP000716906"/>
    </source>
</evidence>
<dbReference type="RefSeq" id="WP_191493319.1">
    <property type="nucleotide sequence ID" value="NZ_JACLYY010000006.1"/>
</dbReference>
<dbReference type="Gene3D" id="3.80.30.20">
    <property type="entry name" value="tm_1862 like domain"/>
    <property type="match status" value="1"/>
</dbReference>
<dbReference type="InterPro" id="IPR006638">
    <property type="entry name" value="Elp3/MiaA/NifB-like_rSAM"/>
</dbReference>
<protein>
    <submittedName>
        <fullName evidence="2">Coproporphyrinogen dehydrogenase HemZ</fullName>
        <ecNumber evidence="2">1.3.98.3</ecNumber>
    </submittedName>
</protein>
<dbReference type="SFLD" id="SFLDG01082">
    <property type="entry name" value="B12-binding_domain_containing"/>
    <property type="match status" value="1"/>
</dbReference>
<dbReference type="NCBIfam" id="TIGR03994">
    <property type="entry name" value="rSAM_HemZ"/>
    <property type="match status" value="1"/>
</dbReference>
<keyword evidence="2" id="KW-0560">Oxidoreductase</keyword>
<dbReference type="EC" id="1.3.98.3" evidence="2"/>
<dbReference type="PANTHER" id="PTHR13932:SF1">
    <property type="entry name" value="OXYGEN-INDEPENDENT COPROPORPHYRINOGEN-III OXIDASE-LIKE PROTEIN HEMZ"/>
    <property type="match status" value="1"/>
</dbReference>
<gene>
    <name evidence="2" type="primary">hemZ</name>
    <name evidence="2" type="ORF">H7U36_08010</name>
</gene>
<dbReference type="SMART" id="SM00729">
    <property type="entry name" value="Elp3"/>
    <property type="match status" value="1"/>
</dbReference>
<dbReference type="GO" id="GO:0051989">
    <property type="term" value="F:coproporphyrinogen dehydrogenase activity"/>
    <property type="evidence" value="ECO:0007669"/>
    <property type="project" value="UniProtKB-EC"/>
</dbReference>
<comment type="caution">
    <text evidence="2">The sequence shown here is derived from an EMBL/GenBank/DDBJ whole genome shotgun (WGS) entry which is preliminary data.</text>
</comment>
<dbReference type="InterPro" id="IPR023404">
    <property type="entry name" value="rSAM_horseshoe"/>
</dbReference>
<accession>A0ABS2E8U0</accession>
<dbReference type="Pfam" id="PF04055">
    <property type="entry name" value="Radical_SAM"/>
    <property type="match status" value="1"/>
</dbReference>